<dbReference type="EnsemblMetazoa" id="RPRC017793-RA">
    <property type="protein sequence ID" value="RPRC017793-PA"/>
    <property type="gene ID" value="RPRC017793"/>
</dbReference>
<dbReference type="AlphaFoldDB" id="A0A905QWX0"/>
<dbReference type="PANTHER" id="PTHR11783">
    <property type="entry name" value="SULFOTRANSFERASE SULT"/>
    <property type="match status" value="1"/>
</dbReference>
<name>A0A905QWX0_RHOPR</name>
<dbReference type="InterPro" id="IPR027417">
    <property type="entry name" value="P-loop_NTPase"/>
</dbReference>
<evidence type="ECO:0000259" key="3">
    <source>
        <dbReference type="Pfam" id="PF00685"/>
    </source>
</evidence>
<comment type="similarity">
    <text evidence="1">Belongs to the sulfotransferase 1 family.</text>
</comment>
<keyword evidence="5" id="KW-1185">Reference proteome</keyword>
<evidence type="ECO:0000256" key="1">
    <source>
        <dbReference type="ARBA" id="ARBA00005771"/>
    </source>
</evidence>
<sequence length="341" mass="40190">MNGTSNLLRPVDEDINKELLNCYKGERTGWYWYGPQKYLMASAYKDLCQKYFNFQVKSDDVWIVTFPRSGTTLTQEIVWLLTHNLDYETAKKINLWDRSPFLEFETLVHPETKQMFLNENIGNTANQKIINNICEPASDKLENMPSPRVIKSHLALSMLPTDIKVVKPKIIYVARNPKEVALSFYHLIRLWRTSDYIDNFQKFIEQFQKGLMFSGPYWEHIKEGWESKDDENVLFLFYEDMIKDMKATIHKIANFLSVNISENEVKSLAEFVDIKNFKRNSAVNFEKLREVGIWNKVEEAFIRQGTTRGDGNEYNDEILEQFNKWTEENAKKINIEFPSKN</sequence>
<dbReference type="Proteomes" id="UP000015103">
    <property type="component" value="Unassembled WGS sequence"/>
</dbReference>
<reference evidence="4" key="1">
    <citation type="submission" date="2022-10" db="UniProtKB">
        <authorList>
            <consortium name="EnsemblMetazoa"/>
        </authorList>
    </citation>
    <scope>IDENTIFICATION</scope>
</reference>
<evidence type="ECO:0000313" key="5">
    <source>
        <dbReference type="Proteomes" id="UP000015103"/>
    </source>
</evidence>
<organism evidence="4 5">
    <name type="scientific">Rhodnius prolixus</name>
    <name type="common">Triatomid bug</name>
    <dbReference type="NCBI Taxonomy" id="13249"/>
    <lineage>
        <taxon>Eukaryota</taxon>
        <taxon>Metazoa</taxon>
        <taxon>Ecdysozoa</taxon>
        <taxon>Arthropoda</taxon>
        <taxon>Hexapoda</taxon>
        <taxon>Insecta</taxon>
        <taxon>Pterygota</taxon>
        <taxon>Neoptera</taxon>
        <taxon>Paraneoptera</taxon>
        <taxon>Hemiptera</taxon>
        <taxon>Heteroptera</taxon>
        <taxon>Panheteroptera</taxon>
        <taxon>Cimicomorpha</taxon>
        <taxon>Reduviidae</taxon>
        <taxon>Triatominae</taxon>
        <taxon>Rhodnius</taxon>
    </lineage>
</organism>
<accession>A0A905QWX0</accession>
<dbReference type="InterPro" id="IPR000863">
    <property type="entry name" value="Sulfotransferase_dom"/>
</dbReference>
<dbReference type="EMBL" id="ACPB03021629">
    <property type="status" value="NOT_ANNOTATED_CDS"/>
    <property type="molecule type" value="Genomic_DNA"/>
</dbReference>
<evidence type="ECO:0000256" key="2">
    <source>
        <dbReference type="ARBA" id="ARBA00022679"/>
    </source>
</evidence>
<dbReference type="Pfam" id="PF00685">
    <property type="entry name" value="Sulfotransfer_1"/>
    <property type="match status" value="1"/>
</dbReference>
<dbReference type="GO" id="GO:0008146">
    <property type="term" value="F:sulfotransferase activity"/>
    <property type="evidence" value="ECO:0007669"/>
    <property type="project" value="InterPro"/>
</dbReference>
<dbReference type="RefSeq" id="XP_073983708.1">
    <property type="nucleotide sequence ID" value="XM_074127607.1"/>
</dbReference>
<dbReference type="Gene3D" id="3.40.50.300">
    <property type="entry name" value="P-loop containing nucleotide triphosphate hydrolases"/>
    <property type="match status" value="1"/>
</dbReference>
<evidence type="ECO:0000313" key="4">
    <source>
        <dbReference type="EnsemblMetazoa" id="RPRC017793-PA"/>
    </source>
</evidence>
<protein>
    <submittedName>
        <fullName evidence="4">Sulfotransferase domain-containing protein</fullName>
    </submittedName>
</protein>
<keyword evidence="2" id="KW-0808">Transferase</keyword>
<proteinExistence type="inferred from homology"/>
<dbReference type="SUPFAM" id="SSF52540">
    <property type="entry name" value="P-loop containing nucleoside triphosphate hydrolases"/>
    <property type="match status" value="1"/>
</dbReference>
<dbReference type="GeneID" id="141453948"/>
<feature type="domain" description="Sulfotransferase" evidence="3">
    <location>
        <begin position="59"/>
        <end position="332"/>
    </location>
</feature>